<dbReference type="Pfam" id="PF00486">
    <property type="entry name" value="Trans_reg_C"/>
    <property type="match status" value="1"/>
</dbReference>
<protein>
    <submittedName>
        <fullName evidence="8">Response regulator transcription factor</fullName>
    </submittedName>
</protein>
<keyword evidence="1 4" id="KW-0597">Phosphoprotein</keyword>
<dbReference type="CDD" id="cd00383">
    <property type="entry name" value="trans_reg_C"/>
    <property type="match status" value="1"/>
</dbReference>
<dbReference type="Proteomes" id="UP001056386">
    <property type="component" value="Chromosome 1"/>
</dbReference>
<evidence type="ECO:0000313" key="9">
    <source>
        <dbReference type="Proteomes" id="UP001056386"/>
    </source>
</evidence>
<evidence type="ECO:0000259" key="7">
    <source>
        <dbReference type="PROSITE" id="PS51755"/>
    </source>
</evidence>
<dbReference type="InterPro" id="IPR016032">
    <property type="entry name" value="Sig_transdc_resp-reg_C-effctor"/>
</dbReference>
<dbReference type="EMBL" id="CP099587">
    <property type="protein sequence ID" value="USS44717.1"/>
    <property type="molecule type" value="Genomic_DNA"/>
</dbReference>
<evidence type="ECO:0000259" key="6">
    <source>
        <dbReference type="PROSITE" id="PS50110"/>
    </source>
</evidence>
<dbReference type="SUPFAM" id="SSF46894">
    <property type="entry name" value="C-terminal effector domain of the bipartite response regulators"/>
    <property type="match status" value="1"/>
</dbReference>
<dbReference type="PROSITE" id="PS51755">
    <property type="entry name" value="OMPR_PHOB"/>
    <property type="match status" value="1"/>
</dbReference>
<dbReference type="Gene3D" id="1.10.10.10">
    <property type="entry name" value="Winged helix-like DNA-binding domain superfamily/Winged helix DNA-binding domain"/>
    <property type="match status" value="1"/>
</dbReference>
<dbReference type="SMART" id="SM00448">
    <property type="entry name" value="REC"/>
    <property type="match status" value="1"/>
</dbReference>
<dbReference type="InterPro" id="IPR036388">
    <property type="entry name" value="WH-like_DNA-bd_sf"/>
</dbReference>
<feature type="domain" description="OmpR/PhoB-type" evidence="7">
    <location>
        <begin position="210"/>
        <end position="309"/>
    </location>
</feature>
<dbReference type="InterPro" id="IPR001789">
    <property type="entry name" value="Sig_transdc_resp-reg_receiver"/>
</dbReference>
<dbReference type="GeneID" id="45697883"/>
<feature type="modified residue" description="4-aspartylphosphate" evidence="4">
    <location>
        <position position="136"/>
    </location>
</feature>
<evidence type="ECO:0000256" key="2">
    <source>
        <dbReference type="ARBA" id="ARBA00023012"/>
    </source>
</evidence>
<reference evidence="8" key="1">
    <citation type="submission" date="2022-06" db="EMBL/GenBank/DDBJ databases">
        <title>Draft genome sequence of Burkholderia glumae strain GR20004 isolated from rice panicle showing bacterial panicle blight.</title>
        <authorList>
            <person name="Choi S.Y."/>
            <person name="Lee Y.H."/>
        </authorList>
    </citation>
    <scope>NUCLEOTIDE SEQUENCE</scope>
    <source>
        <strain evidence="8">GR20004</strain>
    </source>
</reference>
<dbReference type="CDD" id="cd00156">
    <property type="entry name" value="REC"/>
    <property type="match status" value="1"/>
</dbReference>
<name>A0ABY5BCH7_BURGL</name>
<evidence type="ECO:0000256" key="1">
    <source>
        <dbReference type="ARBA" id="ARBA00022553"/>
    </source>
</evidence>
<dbReference type="SUPFAM" id="SSF52172">
    <property type="entry name" value="CheY-like"/>
    <property type="match status" value="1"/>
</dbReference>
<dbReference type="PANTHER" id="PTHR48111:SF40">
    <property type="entry name" value="PHOSPHATE REGULON TRANSCRIPTIONAL REGULATORY PROTEIN PHOB"/>
    <property type="match status" value="1"/>
</dbReference>
<organism evidence="8 9">
    <name type="scientific">Burkholderia glumae</name>
    <name type="common">Pseudomonas glumae</name>
    <dbReference type="NCBI Taxonomy" id="337"/>
    <lineage>
        <taxon>Bacteria</taxon>
        <taxon>Pseudomonadati</taxon>
        <taxon>Pseudomonadota</taxon>
        <taxon>Betaproteobacteria</taxon>
        <taxon>Burkholderiales</taxon>
        <taxon>Burkholderiaceae</taxon>
        <taxon>Burkholderia</taxon>
    </lineage>
</organism>
<dbReference type="InterPro" id="IPR001867">
    <property type="entry name" value="OmpR/PhoB-type_DNA-bd"/>
</dbReference>
<evidence type="ECO:0000313" key="8">
    <source>
        <dbReference type="EMBL" id="USS44717.1"/>
    </source>
</evidence>
<dbReference type="InterPro" id="IPR011006">
    <property type="entry name" value="CheY-like_superfamily"/>
</dbReference>
<dbReference type="Pfam" id="PF00072">
    <property type="entry name" value="Response_reg"/>
    <property type="match status" value="1"/>
</dbReference>
<feature type="domain" description="Response regulatory" evidence="6">
    <location>
        <begin position="87"/>
        <end position="202"/>
    </location>
</feature>
<sequence>MLARCGRKRRTRLQAAHASPARELTRRLRAGAAWTFLSNSCRMRRMKHDVSFRYKLRRGQIYRDGILRKQHASVTESASITRREPMKVAILGGPANQTKQLELWLKSGGHQPEFFKTGNAFFNALRRSGYDLLMVDVALPDLSGIDLIAWARHHFEWHVPVIAMTAREAWHLAGDALKAGADDYLLRPVREAEIQSRINTVTLRQAQQPGDVIEIGDYSIDTKSTRIILNGEPINLTRKEFELAAYFFRHPDQLISHDTLLGRIWKLQSDIDTRTVATHVSRIRKKLRLDGSHGCEILSLYGYGYRCLIDRPAEAPAAAANDRAFAPPAAETGVPPIELSQAASHPDAPAAGGPLATPAMSAAETDAMAGAAETWRDGVRPVDRYVANLLKERQDFEEQIRRLRDAFCEATLELRALKRQGPRRHHEIAALADYSEDLA</sequence>
<dbReference type="Gene3D" id="3.40.50.2300">
    <property type="match status" value="1"/>
</dbReference>
<dbReference type="RefSeq" id="WP_234038085.1">
    <property type="nucleotide sequence ID" value="NZ_CP021074.1"/>
</dbReference>
<dbReference type="PROSITE" id="PS50110">
    <property type="entry name" value="RESPONSE_REGULATORY"/>
    <property type="match status" value="1"/>
</dbReference>
<feature type="DNA-binding region" description="OmpR/PhoB-type" evidence="5">
    <location>
        <begin position="210"/>
        <end position="309"/>
    </location>
</feature>
<evidence type="ECO:0000256" key="4">
    <source>
        <dbReference type="PROSITE-ProRule" id="PRU00169"/>
    </source>
</evidence>
<gene>
    <name evidence="8" type="ORF">NFI99_24130</name>
</gene>
<keyword evidence="3 5" id="KW-0238">DNA-binding</keyword>
<keyword evidence="9" id="KW-1185">Reference proteome</keyword>
<dbReference type="InterPro" id="IPR039420">
    <property type="entry name" value="WalR-like"/>
</dbReference>
<dbReference type="PANTHER" id="PTHR48111">
    <property type="entry name" value="REGULATOR OF RPOS"/>
    <property type="match status" value="1"/>
</dbReference>
<proteinExistence type="predicted"/>
<keyword evidence="2" id="KW-0902">Two-component regulatory system</keyword>
<evidence type="ECO:0000256" key="3">
    <source>
        <dbReference type="ARBA" id="ARBA00023125"/>
    </source>
</evidence>
<accession>A0ABY5BCH7</accession>
<dbReference type="SMART" id="SM00862">
    <property type="entry name" value="Trans_reg_C"/>
    <property type="match status" value="1"/>
</dbReference>
<evidence type="ECO:0000256" key="5">
    <source>
        <dbReference type="PROSITE-ProRule" id="PRU01091"/>
    </source>
</evidence>